<proteinExistence type="predicted"/>
<protein>
    <submittedName>
        <fullName evidence="4">ANTAR domain-containing protein</fullName>
    </submittedName>
</protein>
<evidence type="ECO:0000313" key="4">
    <source>
        <dbReference type="EMBL" id="XBW02798.1"/>
    </source>
</evidence>
<dbReference type="SUPFAM" id="SSF52172">
    <property type="entry name" value="CheY-like"/>
    <property type="match status" value="1"/>
</dbReference>
<dbReference type="SUPFAM" id="SSF55781">
    <property type="entry name" value="GAF domain-like"/>
    <property type="match status" value="1"/>
</dbReference>
<name>A0AAU7US58_9NOCA</name>
<dbReference type="InterPro" id="IPR036388">
    <property type="entry name" value="WH-like_DNA-bd_sf"/>
</dbReference>
<dbReference type="InterPro" id="IPR029016">
    <property type="entry name" value="GAF-like_dom_sf"/>
</dbReference>
<evidence type="ECO:0000256" key="1">
    <source>
        <dbReference type="ARBA" id="ARBA00023015"/>
    </source>
</evidence>
<keyword evidence="2" id="KW-0804">Transcription</keyword>
<dbReference type="InterPro" id="IPR005561">
    <property type="entry name" value="ANTAR"/>
</dbReference>
<evidence type="ECO:0000256" key="2">
    <source>
        <dbReference type="ARBA" id="ARBA00023163"/>
    </source>
</evidence>
<dbReference type="EMBL" id="CP132970">
    <property type="protein sequence ID" value="XBW02798.1"/>
    <property type="molecule type" value="Genomic_DNA"/>
</dbReference>
<dbReference type="KEGG" id="rhox:RBB84_15940"/>
<dbReference type="PROSITE" id="PS50921">
    <property type="entry name" value="ANTAR"/>
    <property type="match status" value="1"/>
</dbReference>
<evidence type="ECO:0000259" key="3">
    <source>
        <dbReference type="PROSITE" id="PS50921"/>
    </source>
</evidence>
<dbReference type="InterPro" id="IPR011006">
    <property type="entry name" value="CheY-like_superfamily"/>
</dbReference>
<feature type="domain" description="ANTAR" evidence="3">
    <location>
        <begin position="44"/>
        <end position="105"/>
    </location>
</feature>
<sequence length="114" mass="12430">MLAVRLYTTDDTIGALNLHSSQVGAFDDGSVDIASTLATHAAFAAVAAVREEQFRAALASRDVIGQAKGVLMERFGIDAESAFEMLRRLSQERNQLVRDLAVEVVETARPPRER</sequence>
<accession>A0AAU7US58</accession>
<dbReference type="Pfam" id="PF03861">
    <property type="entry name" value="ANTAR"/>
    <property type="match status" value="1"/>
</dbReference>
<dbReference type="Gene3D" id="3.30.450.40">
    <property type="match status" value="1"/>
</dbReference>
<keyword evidence="1" id="KW-0805">Transcription regulation</keyword>
<dbReference type="Gene3D" id="1.10.10.10">
    <property type="entry name" value="Winged helix-like DNA-binding domain superfamily/Winged helix DNA-binding domain"/>
    <property type="match status" value="1"/>
</dbReference>
<reference evidence="4" key="1">
    <citation type="submission" date="2023-08" db="EMBL/GenBank/DDBJ databases">
        <title>The novel hydrolase IpcH responsible for the initial isoprocarb degradation step in Rhodococcus sp. D-6.</title>
        <authorList>
            <person name="Zhu Q."/>
        </authorList>
    </citation>
    <scope>NUCLEOTIDE SEQUENCE</scope>
    <source>
        <strain evidence="4">D-6</strain>
    </source>
</reference>
<dbReference type="AlphaFoldDB" id="A0AAU7US58"/>
<dbReference type="GO" id="GO:0003723">
    <property type="term" value="F:RNA binding"/>
    <property type="evidence" value="ECO:0007669"/>
    <property type="project" value="InterPro"/>
</dbReference>
<gene>
    <name evidence="4" type="ORF">RBB84_15940</name>
</gene>
<dbReference type="SMART" id="SM01012">
    <property type="entry name" value="ANTAR"/>
    <property type="match status" value="1"/>
</dbReference>
<organism evidence="4">
    <name type="scientific">Rhodococcus sp. D-6</name>
    <dbReference type="NCBI Taxonomy" id="1387842"/>
    <lineage>
        <taxon>Bacteria</taxon>
        <taxon>Bacillati</taxon>
        <taxon>Actinomycetota</taxon>
        <taxon>Actinomycetes</taxon>
        <taxon>Mycobacteriales</taxon>
        <taxon>Nocardiaceae</taxon>
        <taxon>Rhodococcus</taxon>
    </lineage>
</organism>